<dbReference type="Proteomes" id="UP000034753">
    <property type="component" value="Unassembled WGS sequence"/>
</dbReference>
<organism evidence="4 5">
    <name type="scientific">Candidatus Daviesbacteria bacterium GW2011_GWB1_41_5</name>
    <dbReference type="NCBI Taxonomy" id="1618429"/>
    <lineage>
        <taxon>Bacteria</taxon>
        <taxon>Candidatus Daviesiibacteriota</taxon>
    </lineage>
</organism>
<protein>
    <submittedName>
        <fullName evidence="4">UDP-glucose dehydrogenase</fullName>
    </submittedName>
</protein>
<proteinExistence type="inferred from homology"/>
<dbReference type="InterPro" id="IPR001732">
    <property type="entry name" value="UDP-Glc/GDP-Man_DH_N"/>
</dbReference>
<dbReference type="GO" id="GO:0016616">
    <property type="term" value="F:oxidoreductase activity, acting on the CH-OH group of donors, NAD or NADP as acceptor"/>
    <property type="evidence" value="ECO:0007669"/>
    <property type="project" value="InterPro"/>
</dbReference>
<comment type="caution">
    <text evidence="4">The sequence shown here is derived from an EMBL/GenBank/DDBJ whole genome shotgun (WGS) entry which is preliminary data.</text>
</comment>
<evidence type="ECO:0000313" key="4">
    <source>
        <dbReference type="EMBL" id="KKS13843.1"/>
    </source>
</evidence>
<dbReference type="EMBL" id="LCBN01000015">
    <property type="protein sequence ID" value="KKS13843.1"/>
    <property type="molecule type" value="Genomic_DNA"/>
</dbReference>
<dbReference type="InterPro" id="IPR014026">
    <property type="entry name" value="UDP-Glc/GDP-Man_DH_dimer"/>
</dbReference>
<evidence type="ECO:0000256" key="1">
    <source>
        <dbReference type="ARBA" id="ARBA00006601"/>
    </source>
</evidence>
<comment type="similarity">
    <text evidence="1">Belongs to the UDP-glucose/GDP-mannose dehydrogenase family.</text>
</comment>
<dbReference type="Gene3D" id="3.40.50.720">
    <property type="entry name" value="NAD(P)-binding Rossmann-like Domain"/>
    <property type="match status" value="1"/>
</dbReference>
<evidence type="ECO:0000313" key="5">
    <source>
        <dbReference type="Proteomes" id="UP000034753"/>
    </source>
</evidence>
<dbReference type="Pfam" id="PF03721">
    <property type="entry name" value="UDPG_MGDP_dh_N"/>
    <property type="match status" value="1"/>
</dbReference>
<dbReference type="SUPFAM" id="SSF48179">
    <property type="entry name" value="6-phosphogluconate dehydrogenase C-terminal domain-like"/>
    <property type="match status" value="1"/>
</dbReference>
<dbReference type="InterPro" id="IPR013328">
    <property type="entry name" value="6PGD_dom2"/>
</dbReference>
<dbReference type="InterPro" id="IPR008927">
    <property type="entry name" value="6-PGluconate_DH-like_C_sf"/>
</dbReference>
<evidence type="ECO:0000259" key="3">
    <source>
        <dbReference type="Pfam" id="PF03721"/>
    </source>
</evidence>
<dbReference type="PANTHER" id="PTHR43750:SF3">
    <property type="entry name" value="UDP-GLUCOSE 6-DEHYDROGENASE TUAD"/>
    <property type="match status" value="1"/>
</dbReference>
<feature type="domain" description="UDP-glucose/GDP-mannose dehydrogenase N-terminal" evidence="3">
    <location>
        <begin position="37"/>
        <end position="134"/>
    </location>
</feature>
<gene>
    <name evidence="4" type="ORF">UU67_C0015G0015</name>
</gene>
<dbReference type="Gene3D" id="1.10.1040.10">
    <property type="entry name" value="N-(1-d-carboxylethyl)-l-norvaline Dehydrogenase, domain 2"/>
    <property type="match status" value="1"/>
</dbReference>
<feature type="domain" description="UDP-glucose/GDP-mannose dehydrogenase dimerisation" evidence="2">
    <location>
        <begin position="158"/>
        <end position="253"/>
    </location>
</feature>
<dbReference type="AlphaFoldDB" id="A0A0G0ZLJ2"/>
<dbReference type="PANTHER" id="PTHR43750">
    <property type="entry name" value="UDP-GLUCOSE 6-DEHYDROGENASE TUAD"/>
    <property type="match status" value="1"/>
</dbReference>
<reference evidence="4 5" key="1">
    <citation type="journal article" date="2015" name="Nature">
        <title>rRNA introns, odd ribosomes, and small enigmatic genomes across a large radiation of phyla.</title>
        <authorList>
            <person name="Brown C.T."/>
            <person name="Hug L.A."/>
            <person name="Thomas B.C."/>
            <person name="Sharon I."/>
            <person name="Castelle C.J."/>
            <person name="Singh A."/>
            <person name="Wilkins M.J."/>
            <person name="Williams K.H."/>
            <person name="Banfield J.F."/>
        </authorList>
    </citation>
    <scope>NUCLEOTIDE SEQUENCE [LARGE SCALE GENOMIC DNA]</scope>
</reference>
<sequence>MGKSGVAIIGFGWVGKSMKQLFPDALVYDPNLPDSVTKKEVNRVGIAFVCVPTLVIKERKLDISIVEESVKWCKCPLLVIRSTVNPGTCDYLIKKYKKRIVFQPEYLGESPAHPMLDQSSRQFMIVGGKSRDRHELLELYFRNVYNANVSVRQVTNLEAEIIKLSENRAIAWKIAQIQELIDTCKKASIDYYNIRDAVYGDDFRFNLWWTADHGDKKGFNSKCLPKDVYAWCAWAESVGYNPVITRAILKKNKDWINKNPQDKGK</sequence>
<evidence type="ECO:0000259" key="2">
    <source>
        <dbReference type="Pfam" id="PF00984"/>
    </source>
</evidence>
<accession>A0A0G0ZLJ2</accession>
<name>A0A0G0ZLJ2_9BACT</name>
<dbReference type="GO" id="GO:0051287">
    <property type="term" value="F:NAD binding"/>
    <property type="evidence" value="ECO:0007669"/>
    <property type="project" value="InterPro"/>
</dbReference>
<dbReference type="Pfam" id="PF00984">
    <property type="entry name" value="UDPG_MGDP_dh"/>
    <property type="match status" value="1"/>
</dbReference>